<feature type="region of interest" description="Disordered" evidence="1">
    <location>
        <begin position="1"/>
        <end position="41"/>
    </location>
</feature>
<organism evidence="2 3">
    <name type="scientific">Limimaricola cinnabarinus LL-001</name>
    <dbReference type="NCBI Taxonomy" id="1337093"/>
    <lineage>
        <taxon>Bacteria</taxon>
        <taxon>Pseudomonadati</taxon>
        <taxon>Pseudomonadota</taxon>
        <taxon>Alphaproteobacteria</taxon>
        <taxon>Rhodobacterales</taxon>
        <taxon>Paracoccaceae</taxon>
        <taxon>Limimaricola</taxon>
    </lineage>
</organism>
<reference evidence="2" key="1">
    <citation type="journal article" date="2013" name="Genome Announc.">
        <title>Draft Genome Sequence of Loktanella cinnabarina LL-001T, Isolated from Deep-Sea Floor Sediment.</title>
        <authorList>
            <person name="Nishi S."/>
            <person name="Tsubouchi T."/>
            <person name="Takaki Y."/>
            <person name="Koyanagi R."/>
            <person name="Satoh N."/>
            <person name="Maruyama T."/>
            <person name="Hatada Y."/>
        </authorList>
    </citation>
    <scope>NUCLEOTIDE SEQUENCE [LARGE SCALE GENOMIC DNA]</scope>
    <source>
        <strain evidence="2">LL-001</strain>
    </source>
</reference>
<gene>
    <name evidence="2" type="ORF">MBELCI_0596</name>
</gene>
<keyword evidence="3" id="KW-1185">Reference proteome</keyword>
<comment type="caution">
    <text evidence="2">The sequence shown here is derived from an EMBL/GenBank/DDBJ whole genome shotgun (WGS) entry which is preliminary data.</text>
</comment>
<proteinExistence type="predicted"/>
<accession>U3AA44</accession>
<name>U3AA44_9RHOB</name>
<evidence type="ECO:0000313" key="2">
    <source>
        <dbReference type="EMBL" id="GAD54544.1"/>
    </source>
</evidence>
<dbReference type="AlphaFoldDB" id="U3AA44"/>
<evidence type="ECO:0000313" key="3">
    <source>
        <dbReference type="Proteomes" id="UP000016566"/>
    </source>
</evidence>
<dbReference type="EMBL" id="BATB01000004">
    <property type="protein sequence ID" value="GAD54544.1"/>
    <property type="molecule type" value="Genomic_DNA"/>
</dbReference>
<dbReference type="STRING" id="1337093.MBELCI_0596"/>
<sequence length="41" mass="4386">MHQVFHGGPRWGMSPPLCAAPAGGQGKPDSRIAQNLPFDKK</sequence>
<dbReference type="Proteomes" id="UP000016566">
    <property type="component" value="Unassembled WGS sequence"/>
</dbReference>
<evidence type="ECO:0000256" key="1">
    <source>
        <dbReference type="SAM" id="MobiDB-lite"/>
    </source>
</evidence>
<protein>
    <submittedName>
        <fullName evidence="2">Uncharacterized protein</fullName>
    </submittedName>
</protein>